<organism evidence="2">
    <name type="scientific">Pseudogemmatithrix spongiicola</name>
    <dbReference type="NCBI Taxonomy" id="3062599"/>
    <lineage>
        <taxon>Bacteria</taxon>
        <taxon>Pseudomonadati</taxon>
        <taxon>Gemmatimonadota</taxon>
        <taxon>Gemmatimonadia</taxon>
        <taxon>Gemmatimonadales</taxon>
        <taxon>Gemmatimonadaceae</taxon>
        <taxon>Pseudogemmatithrix</taxon>
    </lineage>
</organism>
<evidence type="ECO:0000313" key="4">
    <source>
        <dbReference type="Proteomes" id="UP001229955"/>
    </source>
</evidence>
<dbReference type="RefSeq" id="WP_367886390.1">
    <property type="nucleotide sequence ID" value="NZ_CP130612.1"/>
</dbReference>
<dbReference type="Proteomes" id="UP001229955">
    <property type="component" value="Chromosome"/>
</dbReference>
<evidence type="ECO:0008006" key="5">
    <source>
        <dbReference type="Google" id="ProtNLM"/>
    </source>
</evidence>
<protein>
    <recommendedName>
        <fullName evidence="5">Lipoprotein</fullName>
    </recommendedName>
</protein>
<name>A0AA49JXD0_9BACT</name>
<evidence type="ECO:0000256" key="1">
    <source>
        <dbReference type="SAM" id="SignalP"/>
    </source>
</evidence>
<evidence type="ECO:0000313" key="2">
    <source>
        <dbReference type="EMBL" id="WKW13547.1"/>
    </source>
</evidence>
<accession>A0AA49Q851</accession>
<keyword evidence="1" id="KW-0732">Signal</keyword>
<gene>
    <name evidence="2" type="ORF">Strain138_002871</name>
    <name evidence="3" type="ORF">Strain318_002869</name>
</gene>
<keyword evidence="4" id="KW-1185">Reference proteome</keyword>
<accession>A0AA49JXD0</accession>
<evidence type="ECO:0000313" key="3">
    <source>
        <dbReference type="EMBL" id="WKW16453.1"/>
    </source>
</evidence>
<dbReference type="EMBL" id="CP130613">
    <property type="protein sequence ID" value="WKW16453.1"/>
    <property type="molecule type" value="Genomic_DNA"/>
</dbReference>
<dbReference type="KEGG" id="pspc:Strain318_002869"/>
<dbReference type="AlphaFoldDB" id="A0AA49JXD0"/>
<proteinExistence type="predicted"/>
<feature type="chain" id="PRO_5041308250" description="Lipoprotein" evidence="1">
    <location>
        <begin position="25"/>
        <end position="148"/>
    </location>
</feature>
<dbReference type="EMBL" id="CP130612">
    <property type="protein sequence ID" value="WKW13547.1"/>
    <property type="molecule type" value="Genomic_DNA"/>
</dbReference>
<feature type="signal peptide" evidence="1">
    <location>
        <begin position="1"/>
        <end position="24"/>
    </location>
</feature>
<sequence length="148" mass="15340">MNPSASSRAAAGALLSLAGLAGLACTEPFSPRPLAGLYAMVALNDVAPPRTLAPNFVVVADTLQLGVDGRGTWTSVRDTTPAGAAPLPLATQSIVVRVAHRNGTTWLDFVDQCTGVQDCVARYPLTAVADGLIVDVDPAIFRFLRVAP</sequence>
<reference evidence="2" key="1">
    <citation type="submission" date="2023-07" db="EMBL/GenBank/DDBJ databases">
        <authorList>
            <person name="Haufschild T."/>
            <person name="Kallscheuer N."/>
            <person name="Hammer J."/>
            <person name="Kohn T."/>
            <person name="Kabuu M."/>
            <person name="Jogler M."/>
            <person name="Wohfarth N."/>
            <person name="Heuer A."/>
            <person name="Rohde M."/>
            <person name="van Teeseling M.C.F."/>
            <person name="Jogler C."/>
        </authorList>
    </citation>
    <scope>NUCLEOTIDE SEQUENCE</scope>
    <source>
        <strain evidence="2">Strain 138</strain>
        <strain evidence="3">Strain 318</strain>
    </source>
</reference>